<name>A0A2W5CTX7_9CORY</name>
<evidence type="ECO:0000259" key="4">
    <source>
        <dbReference type="PROSITE" id="PS50893"/>
    </source>
</evidence>
<feature type="domain" description="ABC transporter" evidence="4">
    <location>
        <begin position="5"/>
        <end position="230"/>
    </location>
</feature>
<dbReference type="InterPro" id="IPR003593">
    <property type="entry name" value="AAA+_ATPase"/>
</dbReference>
<reference evidence="5 6" key="1">
    <citation type="submission" date="2017-11" db="EMBL/GenBank/DDBJ databases">
        <title>Infants hospitalized years apart are colonized by the same room-sourced microbial strains.</title>
        <authorList>
            <person name="Brooks B."/>
            <person name="Olm M.R."/>
            <person name="Firek B.A."/>
            <person name="Baker R."/>
            <person name="Thomas B.C."/>
            <person name="Morowitz M.J."/>
            <person name="Banfield J.F."/>
        </authorList>
    </citation>
    <scope>NUCLEOTIDE SEQUENCE [LARGE SCALE GENOMIC DNA]</scope>
    <source>
        <strain evidence="5">S2_012_000_R3_87</strain>
    </source>
</reference>
<dbReference type="SMART" id="SM00382">
    <property type="entry name" value="AAA"/>
    <property type="match status" value="1"/>
</dbReference>
<dbReference type="InterPro" id="IPR003439">
    <property type="entry name" value="ABC_transporter-like_ATP-bd"/>
</dbReference>
<keyword evidence="3 5" id="KW-0067">ATP-binding</keyword>
<evidence type="ECO:0000313" key="6">
    <source>
        <dbReference type="Proteomes" id="UP000249451"/>
    </source>
</evidence>
<dbReference type="InterPro" id="IPR027417">
    <property type="entry name" value="P-loop_NTPase"/>
</dbReference>
<dbReference type="PROSITE" id="PS50893">
    <property type="entry name" value="ABC_TRANSPORTER_2"/>
    <property type="match status" value="1"/>
</dbReference>
<evidence type="ECO:0000313" key="5">
    <source>
        <dbReference type="EMBL" id="PZO98411.1"/>
    </source>
</evidence>
<comment type="caution">
    <text evidence="5">The sequence shown here is derived from an EMBL/GenBank/DDBJ whole genome shotgun (WGS) entry which is preliminary data.</text>
</comment>
<organism evidence="5 6">
    <name type="scientific">Corynebacterium urealyticum</name>
    <dbReference type="NCBI Taxonomy" id="43771"/>
    <lineage>
        <taxon>Bacteria</taxon>
        <taxon>Bacillati</taxon>
        <taxon>Actinomycetota</taxon>
        <taxon>Actinomycetes</taxon>
        <taxon>Mycobacteriales</taxon>
        <taxon>Corynebacteriaceae</taxon>
        <taxon>Corynebacterium</taxon>
    </lineage>
</organism>
<dbReference type="Gene3D" id="3.40.50.300">
    <property type="entry name" value="P-loop containing nucleotide triphosphate hydrolases"/>
    <property type="match status" value="1"/>
</dbReference>
<evidence type="ECO:0000256" key="3">
    <source>
        <dbReference type="ARBA" id="ARBA00022840"/>
    </source>
</evidence>
<protein>
    <submittedName>
        <fullName evidence="5">Metal ABC transporter ATP-binding protein</fullName>
    </submittedName>
</protein>
<sequence length="233" mass="25564">MDSILRLHNASCSYGSVQILSGVNLDVKAGQAVALLGSNGAGKSTLFKSIVGLASLRGLETPRPRLGYVPQHQDTDPTFPVTAYHVVEMGVLRSASWWQRALSMRKFRPQIMEALEQVGLADIATTRFGELSGGQRQRVLIARALVSDPQLLLLDEPFNGLDQTSREVLLDTITRLKKHGVALLISTHDPILAQRTCDWAGLIADGTLIRMNTEDAVERYAQATSFLREEISQ</sequence>
<dbReference type="PROSITE" id="PS00211">
    <property type="entry name" value="ABC_TRANSPORTER_1"/>
    <property type="match status" value="1"/>
</dbReference>
<accession>A0A2W5CTX7</accession>
<dbReference type="Proteomes" id="UP000249451">
    <property type="component" value="Unassembled WGS sequence"/>
</dbReference>
<evidence type="ECO:0000256" key="2">
    <source>
        <dbReference type="ARBA" id="ARBA00022741"/>
    </source>
</evidence>
<dbReference type="GO" id="GO:0005524">
    <property type="term" value="F:ATP binding"/>
    <property type="evidence" value="ECO:0007669"/>
    <property type="project" value="UniProtKB-KW"/>
</dbReference>
<gene>
    <name evidence="5" type="ORF">DI609_10785</name>
</gene>
<evidence type="ECO:0000256" key="1">
    <source>
        <dbReference type="ARBA" id="ARBA00022448"/>
    </source>
</evidence>
<dbReference type="EMBL" id="QFNY01000292">
    <property type="protein sequence ID" value="PZO98411.1"/>
    <property type="molecule type" value="Genomic_DNA"/>
</dbReference>
<keyword evidence="2" id="KW-0547">Nucleotide-binding</keyword>
<dbReference type="AlphaFoldDB" id="A0A2W5CTX7"/>
<keyword evidence="1" id="KW-0813">Transport</keyword>
<dbReference type="InterPro" id="IPR050153">
    <property type="entry name" value="Metal_Ion_Import_ABC"/>
</dbReference>
<dbReference type="GO" id="GO:0016887">
    <property type="term" value="F:ATP hydrolysis activity"/>
    <property type="evidence" value="ECO:0007669"/>
    <property type="project" value="InterPro"/>
</dbReference>
<dbReference type="PANTHER" id="PTHR42734">
    <property type="entry name" value="METAL TRANSPORT SYSTEM ATP-BINDING PROTEIN TM_0124-RELATED"/>
    <property type="match status" value="1"/>
</dbReference>
<dbReference type="InterPro" id="IPR017871">
    <property type="entry name" value="ABC_transporter-like_CS"/>
</dbReference>
<proteinExistence type="predicted"/>
<dbReference type="SUPFAM" id="SSF52540">
    <property type="entry name" value="P-loop containing nucleoside triphosphate hydrolases"/>
    <property type="match status" value="1"/>
</dbReference>
<dbReference type="Pfam" id="PF00005">
    <property type="entry name" value="ABC_tran"/>
    <property type="match status" value="1"/>
</dbReference>